<dbReference type="Proteomes" id="UP000294360">
    <property type="component" value="Chromosome"/>
</dbReference>
<proteinExistence type="inferred from homology"/>
<keyword evidence="4 8" id="KW-0378">Hydrolase</keyword>
<keyword evidence="3" id="KW-0227">DNA damage</keyword>
<evidence type="ECO:0000256" key="6">
    <source>
        <dbReference type="ARBA" id="ARBA00023125"/>
    </source>
</evidence>
<evidence type="ECO:0000313" key="11">
    <source>
        <dbReference type="Proteomes" id="UP000294360"/>
    </source>
</evidence>
<accession>A0A4U8YUQ8</accession>
<sequence>MCGRYAITLPPEAVRRFFGYVEQPNFPPRYNIAPTQPVPIVRAGLDPSGAITRHFSLVRWGFVPSFAKDPRSFPLIINARSETLLHKASFKMAFKRRRCLFIADGFYEWRRGSETGARGRQASRPYLFRRGDGAPLGLAGVWESWIGPNGEEMDTACIITTAANGVTTAIHDRLPAIIEASSFEKWLDPDEASADKAFDLLRPPENDVLSFFEIGPAVNKTENDSPQVQNPAAAPQLQPAWRQEAKEAAKPAQGCLF</sequence>
<dbReference type="GO" id="GO:0008233">
    <property type="term" value="F:peptidase activity"/>
    <property type="evidence" value="ECO:0007669"/>
    <property type="project" value="UniProtKB-KW"/>
</dbReference>
<dbReference type="GO" id="GO:0003697">
    <property type="term" value="F:single-stranded DNA binding"/>
    <property type="evidence" value="ECO:0007669"/>
    <property type="project" value="InterPro"/>
</dbReference>
<dbReference type="EMBL" id="LR536450">
    <property type="protein sequence ID" value="VFU07031.1"/>
    <property type="molecule type" value="Genomic_DNA"/>
</dbReference>
<dbReference type="SUPFAM" id="SSF143081">
    <property type="entry name" value="BB1717-like"/>
    <property type="match status" value="1"/>
</dbReference>
<evidence type="ECO:0000256" key="8">
    <source>
        <dbReference type="RuleBase" id="RU364100"/>
    </source>
</evidence>
<dbReference type="Pfam" id="PF02586">
    <property type="entry name" value="SRAP"/>
    <property type="match status" value="1"/>
</dbReference>
<gene>
    <name evidence="10" type="ORF">MTUNDRAET4_0138</name>
</gene>
<dbReference type="Gene3D" id="3.90.1680.10">
    <property type="entry name" value="SOS response associated peptidase-like"/>
    <property type="match status" value="1"/>
</dbReference>
<dbReference type="KEGG" id="mtun:MTUNDRAET4_0138"/>
<feature type="compositionally biased region" description="Low complexity" evidence="9">
    <location>
        <begin position="226"/>
        <end position="240"/>
    </location>
</feature>
<comment type="similarity">
    <text evidence="1 8">Belongs to the SOS response-associated peptidase family.</text>
</comment>
<keyword evidence="5" id="KW-0190">Covalent protein-DNA linkage</keyword>
<dbReference type="InterPro" id="IPR036590">
    <property type="entry name" value="SRAP-like"/>
</dbReference>
<evidence type="ECO:0000313" key="10">
    <source>
        <dbReference type="EMBL" id="VFU07031.1"/>
    </source>
</evidence>
<evidence type="ECO:0000256" key="7">
    <source>
        <dbReference type="ARBA" id="ARBA00023239"/>
    </source>
</evidence>
<evidence type="ECO:0000256" key="1">
    <source>
        <dbReference type="ARBA" id="ARBA00008136"/>
    </source>
</evidence>
<dbReference type="GO" id="GO:0106300">
    <property type="term" value="P:protein-DNA covalent cross-linking repair"/>
    <property type="evidence" value="ECO:0007669"/>
    <property type="project" value="InterPro"/>
</dbReference>
<dbReference type="PANTHER" id="PTHR13604:SF0">
    <property type="entry name" value="ABASIC SITE PROCESSING PROTEIN HMCES"/>
    <property type="match status" value="1"/>
</dbReference>
<dbReference type="RefSeq" id="WP_134486036.1">
    <property type="nucleotide sequence ID" value="NZ_CP139089.1"/>
</dbReference>
<dbReference type="EC" id="3.4.-.-" evidence="8"/>
<dbReference type="GO" id="GO:0016829">
    <property type="term" value="F:lyase activity"/>
    <property type="evidence" value="ECO:0007669"/>
    <property type="project" value="UniProtKB-KW"/>
</dbReference>
<dbReference type="AlphaFoldDB" id="A0A4U8YUQ8"/>
<protein>
    <recommendedName>
        <fullName evidence="8">Abasic site processing protein</fullName>
        <ecNumber evidence="8">3.4.-.-</ecNumber>
    </recommendedName>
</protein>
<keyword evidence="2 8" id="KW-0645">Protease</keyword>
<dbReference type="InterPro" id="IPR003738">
    <property type="entry name" value="SRAP"/>
</dbReference>
<dbReference type="OrthoDB" id="9782620at2"/>
<feature type="region of interest" description="Disordered" evidence="9">
    <location>
        <begin position="220"/>
        <end position="257"/>
    </location>
</feature>
<reference evidence="10 11" key="1">
    <citation type="submission" date="2019-03" db="EMBL/GenBank/DDBJ databases">
        <authorList>
            <person name="Kox A.R. M."/>
        </authorList>
    </citation>
    <scope>NUCLEOTIDE SEQUENCE [LARGE SCALE GENOMIC DNA]</scope>
    <source>
        <strain evidence="10">MTUNDRAET4 annotated genome</strain>
    </source>
</reference>
<name>A0A4U8YUQ8_METTU</name>
<evidence type="ECO:0000256" key="2">
    <source>
        <dbReference type="ARBA" id="ARBA00022670"/>
    </source>
</evidence>
<organism evidence="10 11">
    <name type="scientific">Methylocella tundrae</name>
    <dbReference type="NCBI Taxonomy" id="227605"/>
    <lineage>
        <taxon>Bacteria</taxon>
        <taxon>Pseudomonadati</taxon>
        <taxon>Pseudomonadota</taxon>
        <taxon>Alphaproteobacteria</taxon>
        <taxon>Hyphomicrobiales</taxon>
        <taxon>Beijerinckiaceae</taxon>
        <taxon>Methylocella</taxon>
    </lineage>
</organism>
<keyword evidence="6" id="KW-0238">DNA-binding</keyword>
<evidence type="ECO:0000256" key="4">
    <source>
        <dbReference type="ARBA" id="ARBA00022801"/>
    </source>
</evidence>
<evidence type="ECO:0000256" key="9">
    <source>
        <dbReference type="SAM" id="MobiDB-lite"/>
    </source>
</evidence>
<dbReference type="GO" id="GO:0006508">
    <property type="term" value="P:proteolysis"/>
    <property type="evidence" value="ECO:0007669"/>
    <property type="project" value="UniProtKB-KW"/>
</dbReference>
<evidence type="ECO:0000256" key="3">
    <source>
        <dbReference type="ARBA" id="ARBA00022763"/>
    </source>
</evidence>
<evidence type="ECO:0000256" key="5">
    <source>
        <dbReference type="ARBA" id="ARBA00023124"/>
    </source>
</evidence>
<keyword evidence="7" id="KW-0456">Lyase</keyword>
<dbReference type="PANTHER" id="PTHR13604">
    <property type="entry name" value="DC12-RELATED"/>
    <property type="match status" value="1"/>
</dbReference>